<dbReference type="Pfam" id="PF05193">
    <property type="entry name" value="Peptidase_M16_C"/>
    <property type="match status" value="1"/>
</dbReference>
<feature type="domain" description="Peptidase M16 N-terminal" evidence="8">
    <location>
        <begin position="290"/>
        <end position="435"/>
    </location>
</feature>
<feature type="region of interest" description="Disordered" evidence="7">
    <location>
        <begin position="107"/>
        <end position="213"/>
    </location>
</feature>
<dbReference type="FunFam" id="3.30.830.10:FF:000005">
    <property type="entry name" value="nardilysin isoform X1"/>
    <property type="match status" value="1"/>
</dbReference>
<dbReference type="Proteomes" id="UP000327013">
    <property type="component" value="Unassembled WGS sequence"/>
</dbReference>
<accession>A0A5N6KZ98</accession>
<dbReference type="GO" id="GO:0005829">
    <property type="term" value="C:cytosol"/>
    <property type="evidence" value="ECO:0007669"/>
    <property type="project" value="TreeGrafter"/>
</dbReference>
<dbReference type="FunFam" id="3.30.830.10:FF:000004">
    <property type="entry name" value="Putative insulin-degrading enzyme"/>
    <property type="match status" value="1"/>
</dbReference>
<dbReference type="FunFam" id="3.30.830.10:FF:000003">
    <property type="entry name" value="Insulin-degrading enzyme"/>
    <property type="match status" value="1"/>
</dbReference>
<dbReference type="GO" id="GO:0004222">
    <property type="term" value="F:metalloendopeptidase activity"/>
    <property type="evidence" value="ECO:0007669"/>
    <property type="project" value="TreeGrafter"/>
</dbReference>
<dbReference type="GO" id="GO:0043171">
    <property type="term" value="P:peptide catabolic process"/>
    <property type="evidence" value="ECO:0007669"/>
    <property type="project" value="TreeGrafter"/>
</dbReference>
<dbReference type="Pfam" id="PF22456">
    <property type="entry name" value="PqqF-like_C_4"/>
    <property type="match status" value="1"/>
</dbReference>
<evidence type="ECO:0000259" key="10">
    <source>
        <dbReference type="Pfam" id="PF16187"/>
    </source>
</evidence>
<name>A0A5N6KZ98_9ROSI</name>
<evidence type="ECO:0008006" key="14">
    <source>
        <dbReference type="Google" id="ProtNLM"/>
    </source>
</evidence>
<dbReference type="InterPro" id="IPR032632">
    <property type="entry name" value="Peptidase_M16_M"/>
</dbReference>
<evidence type="ECO:0000256" key="1">
    <source>
        <dbReference type="ARBA" id="ARBA00007261"/>
    </source>
</evidence>
<evidence type="ECO:0000259" key="8">
    <source>
        <dbReference type="Pfam" id="PF00675"/>
    </source>
</evidence>
<dbReference type="InterPro" id="IPR007863">
    <property type="entry name" value="Peptidase_M16_C"/>
</dbReference>
<feature type="compositionally biased region" description="Acidic residues" evidence="7">
    <location>
        <begin position="168"/>
        <end position="181"/>
    </location>
</feature>
<feature type="domain" description="Coenzyme PQQ synthesis protein F-like C-terminal lobe" evidence="11">
    <location>
        <begin position="1043"/>
        <end position="1141"/>
    </location>
</feature>
<feature type="region of interest" description="Disordered" evidence="7">
    <location>
        <begin position="1"/>
        <end position="70"/>
    </location>
</feature>
<dbReference type="PANTHER" id="PTHR43690:SF18">
    <property type="entry name" value="INSULIN-DEGRADING ENZYME-RELATED"/>
    <property type="match status" value="1"/>
</dbReference>
<dbReference type="OrthoDB" id="952271at2759"/>
<evidence type="ECO:0000256" key="3">
    <source>
        <dbReference type="ARBA" id="ARBA00022723"/>
    </source>
</evidence>
<feature type="domain" description="Peptidase M16 C-terminal" evidence="9">
    <location>
        <begin position="462"/>
        <end position="641"/>
    </location>
</feature>
<dbReference type="InterPro" id="IPR050626">
    <property type="entry name" value="Peptidase_M16"/>
</dbReference>
<dbReference type="Gene3D" id="3.30.830.10">
    <property type="entry name" value="Metalloenzyme, LuxS/M16 peptidase-like"/>
    <property type="match status" value="4"/>
</dbReference>
<sequence>MASPGQPPKTMSSRLMGMKFMQRGAASPTTSNASDSPSTKRAKLNNGSPQATRAADQEAIQAVQAQEDAKREAVLEKLAEEAGDTKWVLQTHASAKPSLRVFNAGYGAIDRRAITNEATGNEDSEDDDEEQHDNKSQVAGQAFGRKSYGKFNKKIEKQQNPDLSSSSSEDDELDSDEDESASSEASAEHEGGSTSHLIKARPPPLRSAASTAAASKSTLRTAYRASGVSSVFARVRPARPQRAPSASTLANMELTNNSRTWELVTDKLETPSLDNRSYKVIRLLNKLEALIIHDPDTDKASAALDVNVGALSDDRSMPGMAHAVEHLLFMGTEKYPKENDYSQYLAANSGYSNASTGSTSTNYYFEVAAKAEEGALDDQGPLHGALDRFAQFFVAPLFLADTLDRELRAVESENKKNLQSDAWRLQQLHRSLGNPAHPFSGFSTGNLETLRDAPQARGVKIRDAFIDFYQKHYSANRMKLVVLGREPLDQLTTWVESMFAGVPNKDLPQNRWDGLMPYAKNQLQKLVFAKPVMSNHSLEIRFVYPDETDLYEVQPARYLSHLIGHEGPGSILAYIKAKGWAVGLSAGYRSVCPGAALFTSNISLTPKGLAAYTEVVKAFFQYISILKETKAQQWIYEEMKDIAAVNFRFQQKAPASRTTSSLSGAMQEHTPREWLLSGPELLRRYDAELINSAIASLTPDNVRITVVSQDAIPKEDEILREKWYGTEYSIKSIPNDFLEELKQASTSTKGRPSELYLPGKNEFIPSRLDVEKKDTTEPAQSPKLIRNDANTRLWFKKDDQFWVPQASLQIILRNPICNLSPRATVMAACYVQLVHDALGEYTYDAELAGLNYGLVAYSAGFNITIDGYNDKMHVLLEKVLTTMRDLEFSEDRWEIVKDRMIRSYQNSEYTSPYQQIGIFTRWLGEEKGFLREQLLAELPALEAADIRAFRPLLLGQLHTEILAHGNLYREDALKLTDIVDKILHPRTLPAIEHPIRRSLVLPDGATYHYNRTLKDPSNVNHCIQYVLQVGDIRDRARLARLRLFAQMNEEAAFNQLRTVEQLGYVVFSGSMAQITMAAYHVLIQSERSPDFLEGRIELFLRGFRDRLAAMSQEDFEGYKRSVINARLEKVKNLTQETNRFWAHVSNEMYFFDDREDDVLQLKPLTKDDMLKFYEEFINPDGATRSKIAVRMHAQATAPQKATLGAEEVRSKIVGTISQYLSSQGIHVDDAKLAAALANVDVTNGDQATILEATTKYIKENAGSFADKASTIVEQGKAVMEQAFAALTKQGPNAEAIEDVVPANERKPTVIEDVHAYKAALLTTAGAQPIRPLSEYEDLESKL</sequence>
<evidence type="ECO:0000259" key="9">
    <source>
        <dbReference type="Pfam" id="PF05193"/>
    </source>
</evidence>
<evidence type="ECO:0000313" key="12">
    <source>
        <dbReference type="EMBL" id="KAB8360827.1"/>
    </source>
</evidence>
<dbReference type="Pfam" id="PF16187">
    <property type="entry name" value="Peptidase_M16_M"/>
    <property type="match status" value="1"/>
</dbReference>
<dbReference type="InterPro" id="IPR054734">
    <property type="entry name" value="PqqF-like_C_4"/>
</dbReference>
<keyword evidence="6" id="KW-0482">Metalloprotease</keyword>
<gene>
    <name evidence="12" type="ORF">FH972_024561</name>
</gene>
<dbReference type="Pfam" id="PF00675">
    <property type="entry name" value="Peptidase_M16"/>
    <property type="match status" value="1"/>
</dbReference>
<dbReference type="GO" id="GO:0005739">
    <property type="term" value="C:mitochondrion"/>
    <property type="evidence" value="ECO:0007669"/>
    <property type="project" value="TreeGrafter"/>
</dbReference>
<evidence type="ECO:0000256" key="2">
    <source>
        <dbReference type="ARBA" id="ARBA00022670"/>
    </source>
</evidence>
<reference evidence="12 13" key="1">
    <citation type="submission" date="2019-06" db="EMBL/GenBank/DDBJ databases">
        <title>A chromosomal-level reference genome of Carpinus fangiana (Coryloideae, Betulaceae).</title>
        <authorList>
            <person name="Yang X."/>
            <person name="Wang Z."/>
            <person name="Zhang L."/>
            <person name="Hao G."/>
            <person name="Liu J."/>
            <person name="Yang Y."/>
        </authorList>
    </citation>
    <scope>NUCLEOTIDE SEQUENCE [LARGE SCALE GENOMIC DNA]</scope>
    <source>
        <strain evidence="12">Cfa_2016G</strain>
        <tissue evidence="12">Leaf</tissue>
    </source>
</reference>
<feature type="compositionally biased region" description="Acidic residues" evidence="7">
    <location>
        <begin position="120"/>
        <end position="131"/>
    </location>
</feature>
<evidence type="ECO:0000313" key="13">
    <source>
        <dbReference type="Proteomes" id="UP000327013"/>
    </source>
</evidence>
<organism evidence="12 13">
    <name type="scientific">Carpinus fangiana</name>
    <dbReference type="NCBI Taxonomy" id="176857"/>
    <lineage>
        <taxon>Eukaryota</taxon>
        <taxon>Viridiplantae</taxon>
        <taxon>Streptophyta</taxon>
        <taxon>Embryophyta</taxon>
        <taxon>Tracheophyta</taxon>
        <taxon>Spermatophyta</taxon>
        <taxon>Magnoliopsida</taxon>
        <taxon>eudicotyledons</taxon>
        <taxon>Gunneridae</taxon>
        <taxon>Pentapetalae</taxon>
        <taxon>rosids</taxon>
        <taxon>fabids</taxon>
        <taxon>Fagales</taxon>
        <taxon>Betulaceae</taxon>
        <taxon>Carpinus</taxon>
    </lineage>
</organism>
<dbReference type="GO" id="GO:0046872">
    <property type="term" value="F:metal ion binding"/>
    <property type="evidence" value="ECO:0007669"/>
    <property type="project" value="UniProtKB-KW"/>
</dbReference>
<keyword evidence="5" id="KW-0862">Zinc</keyword>
<keyword evidence="3" id="KW-0479">Metal-binding</keyword>
<dbReference type="InterPro" id="IPR011765">
    <property type="entry name" value="Pept_M16_N"/>
</dbReference>
<keyword evidence="2" id="KW-0645">Protease</keyword>
<comment type="caution">
    <text evidence="12">The sequence shown here is derived from an EMBL/GenBank/DDBJ whole genome shotgun (WGS) entry which is preliminary data.</text>
</comment>
<evidence type="ECO:0000256" key="4">
    <source>
        <dbReference type="ARBA" id="ARBA00022801"/>
    </source>
</evidence>
<dbReference type="SUPFAM" id="SSF63411">
    <property type="entry name" value="LuxS/MPP-like metallohydrolase"/>
    <property type="match status" value="4"/>
</dbReference>
<keyword evidence="4" id="KW-0378">Hydrolase</keyword>
<evidence type="ECO:0000256" key="5">
    <source>
        <dbReference type="ARBA" id="ARBA00022833"/>
    </source>
</evidence>
<evidence type="ECO:0000256" key="7">
    <source>
        <dbReference type="SAM" id="MobiDB-lite"/>
    </source>
</evidence>
<dbReference type="GO" id="GO:0051603">
    <property type="term" value="P:proteolysis involved in protein catabolic process"/>
    <property type="evidence" value="ECO:0007669"/>
    <property type="project" value="TreeGrafter"/>
</dbReference>
<feature type="domain" description="Peptidase M16 middle/third" evidence="10">
    <location>
        <begin position="647"/>
        <end position="937"/>
    </location>
</feature>
<evidence type="ECO:0000259" key="11">
    <source>
        <dbReference type="Pfam" id="PF22456"/>
    </source>
</evidence>
<dbReference type="EMBL" id="VIBQ01000017">
    <property type="protein sequence ID" value="KAB8360827.1"/>
    <property type="molecule type" value="Genomic_DNA"/>
</dbReference>
<proteinExistence type="inferred from homology"/>
<feature type="compositionally biased region" description="Polar residues" evidence="7">
    <location>
        <begin position="27"/>
        <end position="51"/>
    </location>
</feature>
<comment type="similarity">
    <text evidence="1">Belongs to the peptidase M16 family.</text>
</comment>
<protein>
    <recommendedName>
        <fullName evidence="14">Peptidase M16 N-terminal domain-containing protein</fullName>
    </recommendedName>
</protein>
<dbReference type="InterPro" id="IPR011249">
    <property type="entry name" value="Metalloenz_LuxS/M16"/>
</dbReference>
<keyword evidence="13" id="KW-1185">Reference proteome</keyword>
<evidence type="ECO:0000256" key="6">
    <source>
        <dbReference type="ARBA" id="ARBA00023049"/>
    </source>
</evidence>
<dbReference type="PANTHER" id="PTHR43690">
    <property type="entry name" value="NARDILYSIN"/>
    <property type="match status" value="1"/>
</dbReference>